<protein>
    <submittedName>
        <fullName evidence="5">NUDIX hydrolase</fullName>
    </submittedName>
</protein>
<dbReference type="CDD" id="cd02883">
    <property type="entry name" value="NUDIX_Hydrolase"/>
    <property type="match status" value="1"/>
</dbReference>
<evidence type="ECO:0000256" key="1">
    <source>
        <dbReference type="ARBA" id="ARBA00001946"/>
    </source>
</evidence>
<dbReference type="InterPro" id="IPR000086">
    <property type="entry name" value="NUDIX_hydrolase_dom"/>
</dbReference>
<feature type="domain" description="Nudix hydrolase" evidence="4">
    <location>
        <begin position="36"/>
        <end position="159"/>
    </location>
</feature>
<evidence type="ECO:0000313" key="6">
    <source>
        <dbReference type="Proteomes" id="UP000054851"/>
    </source>
</evidence>
<keyword evidence="6" id="KW-1185">Reference proteome</keyword>
<gene>
    <name evidence="5" type="ORF">AWB79_06792</name>
</gene>
<dbReference type="STRING" id="1777140.AWB79_06792"/>
<dbReference type="PROSITE" id="PS00893">
    <property type="entry name" value="NUDIX_BOX"/>
    <property type="match status" value="1"/>
</dbReference>
<dbReference type="OrthoDB" id="9806150at2"/>
<sequence>MPNLTVRPTPVIDAVWRLAFRLGFPLARAWWRLRRPHLEGALVAIYVGQSLLLLKTSYRSEWSFPGGSLNPGETPDAAAQREMKEEIGLPPHPLNAAGSICGMWDGRQDRVYIFELHIDRLPELKLDNREIIDAQLASPETLDSIALTGPVVAYLDRKHGG</sequence>
<dbReference type="InterPro" id="IPR020084">
    <property type="entry name" value="NUDIX_hydrolase_CS"/>
</dbReference>
<dbReference type="PRINTS" id="PR00502">
    <property type="entry name" value="NUDIXFAMILY"/>
</dbReference>
<evidence type="ECO:0000256" key="3">
    <source>
        <dbReference type="RuleBase" id="RU003476"/>
    </source>
</evidence>
<comment type="caution">
    <text evidence="5">The sequence shown here is derived from an EMBL/GenBank/DDBJ whole genome shotgun (WGS) entry which is preliminary data.</text>
</comment>
<dbReference type="InterPro" id="IPR015797">
    <property type="entry name" value="NUDIX_hydrolase-like_dom_sf"/>
</dbReference>
<dbReference type="GO" id="GO:0016787">
    <property type="term" value="F:hydrolase activity"/>
    <property type="evidence" value="ECO:0007669"/>
    <property type="project" value="UniProtKB-KW"/>
</dbReference>
<evidence type="ECO:0000259" key="4">
    <source>
        <dbReference type="PROSITE" id="PS51462"/>
    </source>
</evidence>
<dbReference type="Gene3D" id="3.90.79.10">
    <property type="entry name" value="Nucleoside Triphosphate Pyrophosphohydrolase"/>
    <property type="match status" value="1"/>
</dbReference>
<evidence type="ECO:0000313" key="5">
    <source>
        <dbReference type="EMBL" id="SAK92237.1"/>
    </source>
</evidence>
<dbReference type="Proteomes" id="UP000054851">
    <property type="component" value="Unassembled WGS sequence"/>
</dbReference>
<name>A0A158DEL6_9BURK</name>
<dbReference type="SUPFAM" id="SSF55811">
    <property type="entry name" value="Nudix"/>
    <property type="match status" value="1"/>
</dbReference>
<comment type="similarity">
    <text evidence="3">Belongs to the Nudix hydrolase family.</text>
</comment>
<keyword evidence="2 3" id="KW-0378">Hydrolase</keyword>
<dbReference type="PANTHER" id="PTHR43046">
    <property type="entry name" value="GDP-MANNOSE MANNOSYL HYDROLASE"/>
    <property type="match status" value="1"/>
</dbReference>
<dbReference type="EMBL" id="FCOA02000039">
    <property type="protein sequence ID" value="SAK92237.1"/>
    <property type="molecule type" value="Genomic_DNA"/>
</dbReference>
<proteinExistence type="inferred from homology"/>
<accession>A0A158DEL6</accession>
<evidence type="ECO:0000256" key="2">
    <source>
        <dbReference type="ARBA" id="ARBA00022801"/>
    </source>
</evidence>
<dbReference type="RefSeq" id="WP_061171800.1">
    <property type="nucleotide sequence ID" value="NZ_FCOA02000039.1"/>
</dbReference>
<dbReference type="PROSITE" id="PS51462">
    <property type="entry name" value="NUDIX"/>
    <property type="match status" value="1"/>
</dbReference>
<comment type="cofactor">
    <cofactor evidence="1">
        <name>Mg(2+)</name>
        <dbReference type="ChEBI" id="CHEBI:18420"/>
    </cofactor>
</comment>
<organism evidence="5 6">
    <name type="scientific">Caballeronia hypogeia</name>
    <dbReference type="NCBI Taxonomy" id="1777140"/>
    <lineage>
        <taxon>Bacteria</taxon>
        <taxon>Pseudomonadati</taxon>
        <taxon>Pseudomonadota</taxon>
        <taxon>Betaproteobacteria</taxon>
        <taxon>Burkholderiales</taxon>
        <taxon>Burkholderiaceae</taxon>
        <taxon>Caballeronia</taxon>
    </lineage>
</organism>
<reference evidence="5" key="1">
    <citation type="submission" date="2016-01" db="EMBL/GenBank/DDBJ databases">
        <authorList>
            <person name="Peeters C."/>
        </authorList>
    </citation>
    <scope>NUCLEOTIDE SEQUENCE</scope>
    <source>
        <strain evidence="5">LMG 29322</strain>
    </source>
</reference>
<dbReference type="AlphaFoldDB" id="A0A158DEL6"/>
<dbReference type="Pfam" id="PF00293">
    <property type="entry name" value="NUDIX"/>
    <property type="match status" value="1"/>
</dbReference>
<dbReference type="InterPro" id="IPR020476">
    <property type="entry name" value="Nudix_hydrolase"/>
</dbReference>
<dbReference type="PANTHER" id="PTHR43046:SF14">
    <property type="entry name" value="MUTT_NUDIX FAMILY PROTEIN"/>
    <property type="match status" value="1"/>
</dbReference>